<dbReference type="GO" id="GO:0008237">
    <property type="term" value="F:metallopeptidase activity"/>
    <property type="evidence" value="ECO:0007669"/>
    <property type="project" value="InterPro"/>
</dbReference>
<evidence type="ECO:0000256" key="1">
    <source>
        <dbReference type="SAM" id="SignalP"/>
    </source>
</evidence>
<proteinExistence type="predicted"/>
<evidence type="ECO:0000313" key="4">
    <source>
        <dbReference type="Proteomes" id="UP000050454"/>
    </source>
</evidence>
<organism evidence="3 4">
    <name type="scientific">Jiulongibacter sediminis</name>
    <dbReference type="NCBI Taxonomy" id="1605367"/>
    <lineage>
        <taxon>Bacteria</taxon>
        <taxon>Pseudomonadati</taxon>
        <taxon>Bacteroidota</taxon>
        <taxon>Cytophagia</taxon>
        <taxon>Cytophagales</taxon>
        <taxon>Leadbetterellaceae</taxon>
        <taxon>Jiulongibacter</taxon>
    </lineage>
</organism>
<dbReference type="OrthoDB" id="614750at2"/>
<evidence type="ECO:0000259" key="2">
    <source>
        <dbReference type="Pfam" id="PF18962"/>
    </source>
</evidence>
<dbReference type="Pfam" id="PF18962">
    <property type="entry name" value="Por_Secre_tail"/>
    <property type="match status" value="1"/>
</dbReference>
<feature type="chain" id="PRO_5006135776" description="Secretion system C-terminal sorting domain-containing protein" evidence="1">
    <location>
        <begin position="20"/>
        <end position="893"/>
    </location>
</feature>
<dbReference type="EMBL" id="LGTQ01000005">
    <property type="protein sequence ID" value="KPM49893.1"/>
    <property type="molecule type" value="Genomic_DNA"/>
</dbReference>
<comment type="caution">
    <text evidence="3">The sequence shown here is derived from an EMBL/GenBank/DDBJ whole genome shotgun (WGS) entry which is preliminary data.</text>
</comment>
<accession>A0A0P7BG56</accession>
<evidence type="ECO:0000313" key="3">
    <source>
        <dbReference type="EMBL" id="KPM49893.1"/>
    </source>
</evidence>
<feature type="signal peptide" evidence="1">
    <location>
        <begin position="1"/>
        <end position="19"/>
    </location>
</feature>
<name>A0A0P7BG56_9BACT</name>
<protein>
    <recommendedName>
        <fullName evidence="2">Secretion system C-terminal sorting domain-containing protein</fullName>
    </recommendedName>
</protein>
<gene>
    <name evidence="3" type="ORF">AFM12_04805</name>
</gene>
<dbReference type="Gene3D" id="3.40.390.10">
    <property type="entry name" value="Collagenase (Catalytic Domain)"/>
    <property type="match status" value="1"/>
</dbReference>
<feature type="domain" description="Secretion system C-terminal sorting" evidence="2">
    <location>
        <begin position="815"/>
        <end position="891"/>
    </location>
</feature>
<keyword evidence="4" id="KW-1185">Reference proteome</keyword>
<dbReference type="AlphaFoldDB" id="A0A0P7BG56"/>
<dbReference type="NCBIfam" id="TIGR04183">
    <property type="entry name" value="Por_Secre_tail"/>
    <property type="match status" value="1"/>
</dbReference>
<sequence length="893" mass="98193">MKRLLLIALTFAFSAVGFAQHPLKALRSDLKPEFKKGTEVICPASHIDENTYRGMAPEIEKALANRKKLRGIKGINSAQFDVLYDPDMPEVAQEAFQRAVDIWSEILNSSVKINVIALWQELGPNVLGSAGPGTYYRNFSGAQKSNTWYPIALAEKMAGKELNSPDDFDIVARFSSDQNWYYGTTGTPAVGQFDFTSVVLHELCHGLGFVGSLDVEGTQGSYGFGSGIPVLFDSYVINDQGQSVTDTNQFANPSNALRNELISENLFFNSPAAIDANNGDRVRLYAPTIFDAGSSIFHLDDGQYPAGTPNSLMTPSAGIREINYDPGPVTINMMNEMGWRSSSIIHTPLKDFETASNVTINAKIISDTSIIEESALLNYVILDLETATLEDLQAGLQNPAQIPLTRSPGTDDFSAILPISGGFSNTVVAYFLSVNDADGNSAVSPASMPERPYLFFVGTPDQWGPVIEYYPPTIIRSEVPISFVANVEDDYEGGIDTVFVEYSINGTPQPSFGLRRFNPATDTLFSQGSSDEFAWVIDEGVPALNDNDIVRFTVTAIDAGGNETVIPTTAGGVNTDDPTVVDEYTFVATSLLDPIDEYFTDFNEPNEDFAVTGFSVDTPSGFGDGNLHTENPYKNGLGLYDPVSGQTYLDFDYNAIALFRKPITLKADSAILSWDEIVLVEPGEDGSEYEDSNFWDFVVVEFSQDFGQSWFEVIDGYDSRQDEDWEELYNSTLTPANASNPTSNGEGSPALFRTREINLNEIFTGDIGGAEVLMRFRLYADQWVRGWGWAIDNLAIQVPKPAPLATEKELFDLAISPNPSTDFIDIKAKMASVNEAEVEIYDIQGIKMSTERIQVENNEINYRVDTRSLLPGTYLLNLNSEEGRQTKRFVIAD</sequence>
<dbReference type="STRING" id="1605367.AFM12_04805"/>
<reference evidence="3 4" key="1">
    <citation type="submission" date="2015-07" db="EMBL/GenBank/DDBJ databases">
        <title>The draft genome sequence of Leadbetterella sp. JN14-9.</title>
        <authorList>
            <person name="Liu Y."/>
            <person name="Du J."/>
            <person name="Shao Z."/>
        </authorList>
    </citation>
    <scope>NUCLEOTIDE SEQUENCE [LARGE SCALE GENOMIC DNA]</scope>
    <source>
        <strain evidence="3 4">JN14-9</strain>
    </source>
</reference>
<dbReference type="InterPro" id="IPR024079">
    <property type="entry name" value="MetalloPept_cat_dom_sf"/>
</dbReference>
<dbReference type="Proteomes" id="UP000050454">
    <property type="component" value="Unassembled WGS sequence"/>
</dbReference>
<dbReference type="RefSeq" id="WP_055144403.1">
    <property type="nucleotide sequence ID" value="NZ_JXSZ01000005.1"/>
</dbReference>
<dbReference type="InterPro" id="IPR026444">
    <property type="entry name" value="Secre_tail"/>
</dbReference>
<keyword evidence="1" id="KW-0732">Signal</keyword>